<evidence type="ECO:0008006" key="3">
    <source>
        <dbReference type="Google" id="ProtNLM"/>
    </source>
</evidence>
<dbReference type="EMBL" id="CP017634">
    <property type="protein sequence ID" value="ATW26955.1"/>
    <property type="molecule type" value="Genomic_DNA"/>
</dbReference>
<dbReference type="OrthoDB" id="1807770at2"/>
<sequence>MRIYISASWKKRVLVRELAETLRAHNHEVFDFTDPECRRNHETPPEMFPEQFDPVKHIYSQYLNRKEWRNAVNENREAIKWADLIILLLPCGIDATADWALGIGMGKHSIIVGYPDKGDRSEVHLWADALLNSVEEVVPWLEAHMANKKTG</sequence>
<organism evidence="1 2">
    <name type="scientific">Formimonas warabiya</name>
    <dbReference type="NCBI Taxonomy" id="1761012"/>
    <lineage>
        <taxon>Bacteria</taxon>
        <taxon>Bacillati</taxon>
        <taxon>Bacillota</taxon>
        <taxon>Clostridia</taxon>
        <taxon>Eubacteriales</taxon>
        <taxon>Peptococcaceae</taxon>
        <taxon>Candidatus Formimonas</taxon>
    </lineage>
</organism>
<evidence type="ECO:0000313" key="1">
    <source>
        <dbReference type="EMBL" id="ATW26955.1"/>
    </source>
</evidence>
<dbReference type="Proteomes" id="UP000323521">
    <property type="component" value="Chromosome"/>
</dbReference>
<dbReference type="RefSeq" id="WP_148136286.1">
    <property type="nucleotide sequence ID" value="NZ_CP017634.1"/>
</dbReference>
<name>A0A3G1KXL9_FORW1</name>
<keyword evidence="2" id="KW-1185">Reference proteome</keyword>
<dbReference type="AlphaFoldDB" id="A0A3G1KXL9"/>
<dbReference type="KEGG" id="fwa:DCMF_21280"/>
<gene>
    <name evidence="1" type="ORF">DCMF_21280</name>
</gene>
<proteinExistence type="predicted"/>
<accession>A0A3G1KXL9</accession>
<protein>
    <recommendedName>
        <fullName evidence="3">Nucleoside 2-deoxyribosyltransferase</fullName>
    </recommendedName>
</protein>
<reference evidence="1 2" key="1">
    <citation type="submission" date="2016-10" db="EMBL/GenBank/DDBJ databases">
        <title>Complete Genome Sequence of Peptococcaceae strain DCMF.</title>
        <authorList>
            <person name="Edwards R.J."/>
            <person name="Holland S.I."/>
            <person name="Deshpande N.P."/>
            <person name="Wong Y.K."/>
            <person name="Ertan H."/>
            <person name="Manefield M."/>
            <person name="Russell T.L."/>
            <person name="Lee M.J."/>
        </authorList>
    </citation>
    <scope>NUCLEOTIDE SEQUENCE [LARGE SCALE GENOMIC DNA]</scope>
    <source>
        <strain evidence="1 2">DCMF</strain>
    </source>
</reference>
<evidence type="ECO:0000313" key="2">
    <source>
        <dbReference type="Proteomes" id="UP000323521"/>
    </source>
</evidence>